<dbReference type="PANTHER" id="PTHR28026:SF9">
    <property type="entry name" value="2-HYDROXY-PALMITIC ACID DIOXYGENASE MPO1"/>
    <property type="match status" value="1"/>
</dbReference>
<keyword evidence="1" id="KW-0812">Transmembrane</keyword>
<sequence length="144" mass="16123">MKTVAGKTLDQWLAEYSLSHQHRINRAIHIVCVPAILFAVVALLWGVHALGLRVAYFAMILVAPFYVSLGWKATGIIAVQLLICVLILSFWPRSVPLLATAVWIFGAAWIGQFVGHAIEGRRPKFLQDVMFLLIGPLWVVLKHR</sequence>
<organism evidence="2">
    <name type="scientific">mine drainage metagenome</name>
    <dbReference type="NCBI Taxonomy" id="410659"/>
    <lineage>
        <taxon>unclassified sequences</taxon>
        <taxon>metagenomes</taxon>
        <taxon>ecological metagenomes</taxon>
    </lineage>
</organism>
<protein>
    <submittedName>
        <fullName evidence="2">PRS2 protein</fullName>
    </submittedName>
</protein>
<evidence type="ECO:0000313" key="2">
    <source>
        <dbReference type="EMBL" id="EQD41875.1"/>
    </source>
</evidence>
<dbReference type="GO" id="GO:0046521">
    <property type="term" value="P:sphingoid catabolic process"/>
    <property type="evidence" value="ECO:0007669"/>
    <property type="project" value="TreeGrafter"/>
</dbReference>
<feature type="transmembrane region" description="Helical" evidence="1">
    <location>
        <begin position="27"/>
        <end position="44"/>
    </location>
</feature>
<gene>
    <name evidence="2" type="ORF">B1A_16053</name>
</gene>
<dbReference type="PANTHER" id="PTHR28026">
    <property type="entry name" value="DUF962 DOMAIN PROTEIN (AFU_ORTHOLOGUE AFUA_8G05310)"/>
    <property type="match status" value="1"/>
</dbReference>
<comment type="caution">
    <text evidence="2">The sequence shown here is derived from an EMBL/GenBank/DDBJ whole genome shotgun (WGS) entry which is preliminary data.</text>
</comment>
<accession>T1AIQ4</accession>
<dbReference type="AlphaFoldDB" id="T1AIQ4"/>
<reference evidence="2" key="1">
    <citation type="submission" date="2013-08" db="EMBL/GenBank/DDBJ databases">
        <authorList>
            <person name="Mendez C."/>
            <person name="Richter M."/>
            <person name="Ferrer M."/>
            <person name="Sanchez J."/>
        </authorList>
    </citation>
    <scope>NUCLEOTIDE SEQUENCE</scope>
</reference>
<proteinExistence type="predicted"/>
<reference evidence="2" key="2">
    <citation type="journal article" date="2014" name="ISME J.">
        <title>Microbial stratification in low pH oxic and suboxic macroscopic growths along an acid mine drainage.</title>
        <authorList>
            <person name="Mendez-Garcia C."/>
            <person name="Mesa V."/>
            <person name="Sprenger R.R."/>
            <person name="Richter M."/>
            <person name="Diez M.S."/>
            <person name="Solano J."/>
            <person name="Bargiela R."/>
            <person name="Golyshina O.V."/>
            <person name="Manteca A."/>
            <person name="Ramos J.L."/>
            <person name="Gallego J.R."/>
            <person name="Llorente I."/>
            <person name="Martins Dos Santos V.A."/>
            <person name="Jensen O.N."/>
            <person name="Pelaez A.I."/>
            <person name="Sanchez J."/>
            <person name="Ferrer M."/>
        </authorList>
    </citation>
    <scope>NUCLEOTIDE SEQUENCE</scope>
</reference>
<keyword evidence="1" id="KW-1133">Transmembrane helix</keyword>
<dbReference type="GO" id="GO:0016020">
    <property type="term" value="C:membrane"/>
    <property type="evidence" value="ECO:0007669"/>
    <property type="project" value="GOC"/>
</dbReference>
<evidence type="ECO:0000256" key="1">
    <source>
        <dbReference type="SAM" id="Phobius"/>
    </source>
</evidence>
<name>T1AIQ4_9ZZZZ</name>
<dbReference type="EMBL" id="AUZX01011799">
    <property type="protein sequence ID" value="EQD41875.1"/>
    <property type="molecule type" value="Genomic_DNA"/>
</dbReference>
<dbReference type="InterPro" id="IPR009305">
    <property type="entry name" value="Mpo1-like"/>
</dbReference>
<dbReference type="Pfam" id="PF06127">
    <property type="entry name" value="Mpo1-like"/>
    <property type="match status" value="1"/>
</dbReference>
<feature type="transmembrane region" description="Helical" evidence="1">
    <location>
        <begin position="97"/>
        <end position="118"/>
    </location>
</feature>
<feature type="transmembrane region" description="Helical" evidence="1">
    <location>
        <begin position="74"/>
        <end position="91"/>
    </location>
</feature>
<keyword evidence="1" id="KW-0472">Membrane</keyword>